<dbReference type="Proteomes" id="UP001552427">
    <property type="component" value="Unassembled WGS sequence"/>
</dbReference>
<dbReference type="EMBL" id="JBFARM010000003">
    <property type="protein sequence ID" value="MEV4285870.1"/>
    <property type="molecule type" value="Genomic_DNA"/>
</dbReference>
<evidence type="ECO:0000313" key="1">
    <source>
        <dbReference type="EMBL" id="MEV4285870.1"/>
    </source>
</evidence>
<name>A0ABV3GZZ9_9ACTN</name>
<reference evidence="1 2" key="1">
    <citation type="submission" date="2024-06" db="EMBL/GenBank/DDBJ databases">
        <title>The Natural Products Discovery Center: Release of the First 8490 Sequenced Strains for Exploring Actinobacteria Biosynthetic Diversity.</title>
        <authorList>
            <person name="Kalkreuter E."/>
            <person name="Kautsar S.A."/>
            <person name="Yang D."/>
            <person name="Bader C.D."/>
            <person name="Teijaro C.N."/>
            <person name="Fluegel L."/>
            <person name="Davis C.M."/>
            <person name="Simpson J.R."/>
            <person name="Lauterbach L."/>
            <person name="Steele A.D."/>
            <person name="Gui C."/>
            <person name="Meng S."/>
            <person name="Li G."/>
            <person name="Viehrig K."/>
            <person name="Ye F."/>
            <person name="Su P."/>
            <person name="Kiefer A.F."/>
            <person name="Nichols A."/>
            <person name="Cepeda A.J."/>
            <person name="Yan W."/>
            <person name="Fan B."/>
            <person name="Jiang Y."/>
            <person name="Adhikari A."/>
            <person name="Zheng C.-J."/>
            <person name="Schuster L."/>
            <person name="Cowan T.M."/>
            <person name="Smanski M.J."/>
            <person name="Chevrette M.G."/>
            <person name="De Carvalho L.P.S."/>
            <person name="Shen B."/>
        </authorList>
    </citation>
    <scope>NUCLEOTIDE SEQUENCE [LARGE SCALE GENOMIC DNA]</scope>
    <source>
        <strain evidence="1 2">NPDC049574</strain>
    </source>
</reference>
<sequence>MTEAEARAWLCAELPSLRQSAQEGGWTAALEDALAVLDEGGTALDVLALLDPGSPAGRPDRRGDLASYLLFGVDAPALRGDYTCPDGWCSRRAGRDARNRPPVCPLRGRPMRFIEQ</sequence>
<evidence type="ECO:0000313" key="2">
    <source>
        <dbReference type="Proteomes" id="UP001552427"/>
    </source>
</evidence>
<proteinExistence type="predicted"/>
<keyword evidence="2" id="KW-1185">Reference proteome</keyword>
<dbReference type="RefSeq" id="WP_364447142.1">
    <property type="nucleotide sequence ID" value="NZ_JBFARM010000003.1"/>
</dbReference>
<organism evidence="1 2">
    <name type="scientific">Nonomuraea bangladeshensis</name>
    <dbReference type="NCBI Taxonomy" id="404385"/>
    <lineage>
        <taxon>Bacteria</taxon>
        <taxon>Bacillati</taxon>
        <taxon>Actinomycetota</taxon>
        <taxon>Actinomycetes</taxon>
        <taxon>Streptosporangiales</taxon>
        <taxon>Streptosporangiaceae</taxon>
        <taxon>Nonomuraea</taxon>
    </lineage>
</organism>
<protein>
    <submittedName>
        <fullName evidence="1">Uncharacterized protein</fullName>
    </submittedName>
</protein>
<accession>A0ABV3GZZ9</accession>
<comment type="caution">
    <text evidence="1">The sequence shown here is derived from an EMBL/GenBank/DDBJ whole genome shotgun (WGS) entry which is preliminary data.</text>
</comment>
<gene>
    <name evidence="1" type="ORF">AB0K40_10230</name>
</gene>